<gene>
    <name evidence="4" type="ORF">ENH69_01535</name>
</gene>
<dbReference type="CDD" id="cd02205">
    <property type="entry name" value="CBS_pair_SF"/>
    <property type="match status" value="1"/>
</dbReference>
<dbReference type="InterPro" id="IPR046342">
    <property type="entry name" value="CBS_dom_sf"/>
</dbReference>
<dbReference type="PANTHER" id="PTHR48108:SF26">
    <property type="entry name" value="CBS DOMAIN-CONTAINING PROTEIN DDB_G0289609"/>
    <property type="match status" value="1"/>
</dbReference>
<dbReference type="InterPro" id="IPR036890">
    <property type="entry name" value="HATPase_C_sf"/>
</dbReference>
<keyword evidence="2" id="KW-0129">CBS domain</keyword>
<sequence length="316" mass="35676">MTPYIKAPKIRELGYELKVRDAMDRNLITVQRETPMNKLRGVLRSNRISGIPVIDKDKLVGVVCVEDLVNWLRAGANNCSVEEKMSKNVVTLYTDEPLIHAINKLEQYGFFHFPVLERENKELAGIITREGIIRGLLKKLEIDYREEEIRHYRASHVFEDMIADKTSLIFQYYVVGQDFNRAGESASALKKTLKRLGIHPEIVRRAAIAVYEAEMNLVIFARSGEIIVKVDPNQIRIEVEDSGPGIPDIEKAMQPGYSTAPDWVRELGFGAGMGLNNIKKCVDEMNITSTVGKGTRLEMYVATKKESVSYEVKGTG</sequence>
<dbReference type="InterPro" id="IPR003594">
    <property type="entry name" value="HATPase_dom"/>
</dbReference>
<feature type="domain" description="CBS" evidence="3">
    <location>
        <begin position="85"/>
        <end position="142"/>
    </location>
</feature>
<dbReference type="Proteomes" id="UP000885667">
    <property type="component" value="Unassembled WGS sequence"/>
</dbReference>
<evidence type="ECO:0000259" key="3">
    <source>
        <dbReference type="PROSITE" id="PS51371"/>
    </source>
</evidence>
<reference evidence="4" key="1">
    <citation type="journal article" date="2020" name="mSystems">
        <title>Genome- and Community-Level Interaction Insights into Carbon Utilization and Element Cycling Functions of Hydrothermarchaeota in Hydrothermal Sediment.</title>
        <authorList>
            <person name="Zhou Z."/>
            <person name="Liu Y."/>
            <person name="Xu W."/>
            <person name="Pan J."/>
            <person name="Luo Z.H."/>
            <person name="Li M."/>
        </authorList>
    </citation>
    <scope>NUCLEOTIDE SEQUENCE [LARGE SCALE GENOMIC DNA]</scope>
    <source>
        <strain evidence="4">HyVt-329</strain>
    </source>
</reference>
<evidence type="ECO:0000256" key="2">
    <source>
        <dbReference type="PROSITE-ProRule" id="PRU00703"/>
    </source>
</evidence>
<dbReference type="PANTHER" id="PTHR48108">
    <property type="entry name" value="CBS DOMAIN-CONTAINING PROTEIN CBSX2, CHLOROPLASTIC"/>
    <property type="match status" value="1"/>
</dbReference>
<dbReference type="Gene3D" id="3.30.565.10">
    <property type="entry name" value="Histidine kinase-like ATPase, C-terminal domain"/>
    <property type="match status" value="1"/>
</dbReference>
<dbReference type="PROSITE" id="PS51371">
    <property type="entry name" value="CBS"/>
    <property type="match status" value="2"/>
</dbReference>
<dbReference type="AlphaFoldDB" id="A0A7C1RAH6"/>
<dbReference type="SMART" id="SM00116">
    <property type="entry name" value="CBS"/>
    <property type="match status" value="2"/>
</dbReference>
<dbReference type="InterPro" id="IPR051462">
    <property type="entry name" value="CBS_domain-containing"/>
</dbReference>
<dbReference type="Gene3D" id="3.10.580.10">
    <property type="entry name" value="CBS-domain"/>
    <property type="match status" value="2"/>
</dbReference>
<comment type="caution">
    <text evidence="4">The sequence shown here is derived from an EMBL/GenBank/DDBJ whole genome shotgun (WGS) entry which is preliminary data.</text>
</comment>
<dbReference type="SMART" id="SM00387">
    <property type="entry name" value="HATPase_c"/>
    <property type="match status" value="1"/>
</dbReference>
<dbReference type="Pfam" id="PF13581">
    <property type="entry name" value="HATPase_c_2"/>
    <property type="match status" value="1"/>
</dbReference>
<evidence type="ECO:0000313" key="4">
    <source>
        <dbReference type="EMBL" id="HDZ49884.1"/>
    </source>
</evidence>
<protein>
    <submittedName>
        <fullName evidence="4">CBS domain-containing protein</fullName>
    </submittedName>
</protein>
<dbReference type="SUPFAM" id="SSF55874">
    <property type="entry name" value="ATPase domain of HSP90 chaperone/DNA topoisomerase II/histidine kinase"/>
    <property type="match status" value="1"/>
</dbReference>
<dbReference type="InterPro" id="IPR000644">
    <property type="entry name" value="CBS_dom"/>
</dbReference>
<organism evidence="4">
    <name type="scientific">Aerophobetes bacterium</name>
    <dbReference type="NCBI Taxonomy" id="2030807"/>
    <lineage>
        <taxon>Bacteria</taxon>
        <taxon>Candidatus Aerophobota</taxon>
    </lineage>
</organism>
<feature type="domain" description="CBS" evidence="3">
    <location>
        <begin position="23"/>
        <end position="81"/>
    </location>
</feature>
<dbReference type="SUPFAM" id="SSF54631">
    <property type="entry name" value="CBS-domain pair"/>
    <property type="match status" value="1"/>
</dbReference>
<evidence type="ECO:0000256" key="1">
    <source>
        <dbReference type="ARBA" id="ARBA00022737"/>
    </source>
</evidence>
<name>A0A7C1RAH6_UNCAE</name>
<dbReference type="Pfam" id="PF00571">
    <property type="entry name" value="CBS"/>
    <property type="match status" value="2"/>
</dbReference>
<accession>A0A7C1RAH6</accession>
<proteinExistence type="predicted"/>
<keyword evidence="1" id="KW-0677">Repeat</keyword>
<dbReference type="EMBL" id="DRFT01000106">
    <property type="protein sequence ID" value="HDZ49884.1"/>
    <property type="molecule type" value="Genomic_DNA"/>
</dbReference>